<keyword evidence="13" id="KW-1185">Reference proteome</keyword>
<dbReference type="SUPFAM" id="SSF51419">
    <property type="entry name" value="PLP-binding barrel"/>
    <property type="match status" value="1"/>
</dbReference>
<comment type="catalytic activity">
    <reaction evidence="9">
        <text>L-ornithine + H(+) = putrescine + CO2</text>
        <dbReference type="Rhea" id="RHEA:22964"/>
        <dbReference type="ChEBI" id="CHEBI:15378"/>
        <dbReference type="ChEBI" id="CHEBI:16526"/>
        <dbReference type="ChEBI" id="CHEBI:46911"/>
        <dbReference type="ChEBI" id="CHEBI:326268"/>
        <dbReference type="EC" id="4.1.1.17"/>
    </reaction>
</comment>
<dbReference type="PANTHER" id="PTHR11482">
    <property type="entry name" value="ARGININE/DIAMINOPIMELATE/ORNITHINE DECARBOXYLASE"/>
    <property type="match status" value="1"/>
</dbReference>
<organism evidence="12">
    <name type="scientific">Heligmosomoides polygyrus</name>
    <name type="common">Parasitic roundworm</name>
    <dbReference type="NCBI Taxonomy" id="6339"/>
    <lineage>
        <taxon>Eukaryota</taxon>
        <taxon>Metazoa</taxon>
        <taxon>Ecdysozoa</taxon>
        <taxon>Nematoda</taxon>
        <taxon>Chromadorea</taxon>
        <taxon>Rhabditida</taxon>
        <taxon>Rhabditina</taxon>
        <taxon>Rhabditomorpha</taxon>
        <taxon>Strongyloidea</taxon>
        <taxon>Heligmosomidae</taxon>
        <taxon>Heligmosomoides</taxon>
    </lineage>
</organism>
<dbReference type="EMBL" id="UZAH01027567">
    <property type="protein sequence ID" value="VDO92908.1"/>
    <property type="molecule type" value="Genomic_DNA"/>
</dbReference>
<evidence type="ECO:0000313" key="14">
    <source>
        <dbReference type="WBParaSite" id="HPBE_0001260901-mRNA-1"/>
    </source>
</evidence>
<feature type="compositionally biased region" description="Polar residues" evidence="10">
    <location>
        <begin position="278"/>
        <end position="304"/>
    </location>
</feature>
<name>A0A3P8CXW5_HELPZ</name>
<proteinExistence type="inferred from homology"/>
<evidence type="ECO:0000256" key="5">
    <source>
        <dbReference type="ARBA" id="ARBA00023239"/>
    </source>
</evidence>
<dbReference type="GO" id="GO:0004586">
    <property type="term" value="F:ornithine decarboxylase activity"/>
    <property type="evidence" value="ECO:0007669"/>
    <property type="project" value="UniProtKB-EC"/>
</dbReference>
<dbReference type="Gene3D" id="3.20.20.10">
    <property type="entry name" value="Alanine racemase"/>
    <property type="match status" value="1"/>
</dbReference>
<dbReference type="Proteomes" id="UP000050761">
    <property type="component" value="Unassembled WGS sequence"/>
</dbReference>
<evidence type="ECO:0000256" key="10">
    <source>
        <dbReference type="SAM" id="MobiDB-lite"/>
    </source>
</evidence>
<evidence type="ECO:0000256" key="1">
    <source>
        <dbReference type="ARBA" id="ARBA00001933"/>
    </source>
</evidence>
<keyword evidence="3" id="KW-0663">Pyridoxal phosphate</keyword>
<gene>
    <name evidence="12" type="ORF">HPBE_LOCUS12610</name>
</gene>
<evidence type="ECO:0000256" key="2">
    <source>
        <dbReference type="ARBA" id="ARBA00008872"/>
    </source>
</evidence>
<keyword evidence="5" id="KW-0456">Lyase</keyword>
<dbReference type="GO" id="GO:0033387">
    <property type="term" value="P:putrescine biosynthetic process from arginine, via ornithine"/>
    <property type="evidence" value="ECO:0007669"/>
    <property type="project" value="TreeGrafter"/>
</dbReference>
<comment type="pathway">
    <text evidence="6">Amine and polyamine biosynthesis; putrescine biosynthesis via L-ornithine pathway; putrescine from L-ornithine: step 1/1.</text>
</comment>
<accession>A0A3P8CXW5</accession>
<dbReference type="GO" id="GO:0005737">
    <property type="term" value="C:cytoplasm"/>
    <property type="evidence" value="ECO:0007669"/>
    <property type="project" value="TreeGrafter"/>
</dbReference>
<feature type="domain" description="Orn/DAP/Arg decarboxylase 2 N-terminal" evidence="11">
    <location>
        <begin position="47"/>
        <end position="197"/>
    </location>
</feature>
<evidence type="ECO:0000313" key="12">
    <source>
        <dbReference type="EMBL" id="VDO92908.1"/>
    </source>
</evidence>
<dbReference type="InterPro" id="IPR029066">
    <property type="entry name" value="PLP-binding_barrel"/>
</dbReference>
<dbReference type="PRINTS" id="PR01182">
    <property type="entry name" value="ORNDCRBXLASE"/>
</dbReference>
<comment type="subunit">
    <text evidence="8">Homodimer. Only the dimer is catalytically active, as the active sites are constructed of residues from both monomers.</text>
</comment>
<keyword evidence="4" id="KW-0620">Polyamine biosynthesis</keyword>
<dbReference type="Pfam" id="PF02784">
    <property type="entry name" value="Orn_Arg_deC_N"/>
    <property type="match status" value="1"/>
</dbReference>
<dbReference type="InterPro" id="IPR002433">
    <property type="entry name" value="Orn_de-COase"/>
</dbReference>
<reference evidence="14" key="2">
    <citation type="submission" date="2019-09" db="UniProtKB">
        <authorList>
            <consortium name="WormBaseParasite"/>
        </authorList>
    </citation>
    <scope>IDENTIFICATION</scope>
</reference>
<evidence type="ECO:0000256" key="4">
    <source>
        <dbReference type="ARBA" id="ARBA00023115"/>
    </source>
</evidence>
<comment type="similarity">
    <text evidence="2">Belongs to the Orn/Lys/Arg decarboxylase class-II family.</text>
</comment>
<dbReference type="EC" id="4.1.1.17" evidence="7"/>
<reference evidence="12 13" key="1">
    <citation type="submission" date="2018-11" db="EMBL/GenBank/DDBJ databases">
        <authorList>
            <consortium name="Pathogen Informatics"/>
        </authorList>
    </citation>
    <scope>NUCLEOTIDE SEQUENCE [LARGE SCALE GENOMIC DNA]</scope>
</reference>
<dbReference type="PANTHER" id="PTHR11482:SF6">
    <property type="entry name" value="ORNITHINE DECARBOXYLASE 1-RELATED"/>
    <property type="match status" value="1"/>
</dbReference>
<dbReference type="InterPro" id="IPR000183">
    <property type="entry name" value="Orn/DAP/Arg_de-COase"/>
</dbReference>
<evidence type="ECO:0000259" key="11">
    <source>
        <dbReference type="Pfam" id="PF02784"/>
    </source>
</evidence>
<evidence type="ECO:0000256" key="7">
    <source>
        <dbReference type="ARBA" id="ARBA00034138"/>
    </source>
</evidence>
<evidence type="ECO:0000256" key="6">
    <source>
        <dbReference type="ARBA" id="ARBA00034115"/>
    </source>
</evidence>
<comment type="cofactor">
    <cofactor evidence="1">
        <name>pyridoxal 5'-phosphate</name>
        <dbReference type="ChEBI" id="CHEBI:597326"/>
    </cofactor>
</comment>
<dbReference type="AlphaFoldDB" id="A0A3P8CXW5"/>
<sequence length="304" mass="33278">MGAQIPGMKSGVYQHNGSLTVRDLARKVSAHYDAKDIHEPFSIIDLDVVKRQLDLWCRALPSVKPFYAVKCNPDPNILRMLSAHGACFDCASLPEMHLILSNGLASGDEIVLAHPVKTRSCIRYALENGITAMTLDSVEELRKITSITADAKLILRIRVTGFESLVDLNKKFGADEATSKLILHEAARLGAKIHGIRVGEHQLPILGEGRSAGKPQGQRTRTVPPEPISVDSRRRTRRFAMSQGSRRRGGGDHPADHGSPQIDQIGVITIDRELEAQRSCSGSPKIQTDENPNISCVRNSSSIE</sequence>
<dbReference type="OrthoDB" id="5034579at2759"/>
<evidence type="ECO:0000256" key="3">
    <source>
        <dbReference type="ARBA" id="ARBA00022898"/>
    </source>
</evidence>
<dbReference type="InterPro" id="IPR022653">
    <property type="entry name" value="De-COase2_pyr-phos_BS"/>
</dbReference>
<protein>
    <recommendedName>
        <fullName evidence="7">ornithine decarboxylase</fullName>
        <ecNumber evidence="7">4.1.1.17</ecNumber>
    </recommendedName>
</protein>
<dbReference type="PRINTS" id="PR01179">
    <property type="entry name" value="ODADCRBXLASE"/>
</dbReference>
<evidence type="ECO:0000313" key="13">
    <source>
        <dbReference type="Proteomes" id="UP000050761"/>
    </source>
</evidence>
<evidence type="ECO:0000256" key="9">
    <source>
        <dbReference type="ARBA" id="ARBA00049127"/>
    </source>
</evidence>
<dbReference type="InterPro" id="IPR022644">
    <property type="entry name" value="De-COase2_N"/>
</dbReference>
<dbReference type="WBParaSite" id="HPBE_0001260901-mRNA-1">
    <property type="protein sequence ID" value="HPBE_0001260901-mRNA-1"/>
    <property type="gene ID" value="HPBE_0001260901"/>
</dbReference>
<feature type="region of interest" description="Disordered" evidence="10">
    <location>
        <begin position="204"/>
        <end position="304"/>
    </location>
</feature>
<evidence type="ECO:0000256" key="8">
    <source>
        <dbReference type="ARBA" id="ARBA00046672"/>
    </source>
</evidence>
<dbReference type="PROSITE" id="PS00878">
    <property type="entry name" value="ODR_DC_2_1"/>
    <property type="match status" value="1"/>
</dbReference>